<evidence type="ECO:0000256" key="1">
    <source>
        <dbReference type="SAM" id="Phobius"/>
    </source>
</evidence>
<dbReference type="AlphaFoldDB" id="A0AAN9XMF7"/>
<comment type="caution">
    <text evidence="2">The sequence shown here is derived from an EMBL/GenBank/DDBJ whole genome shotgun (WGS) entry which is preliminary data.</text>
</comment>
<feature type="transmembrane region" description="Helical" evidence="1">
    <location>
        <begin position="145"/>
        <end position="169"/>
    </location>
</feature>
<keyword evidence="3" id="KW-1185">Reference proteome</keyword>
<dbReference type="EMBL" id="JAYMYS010000003">
    <property type="protein sequence ID" value="KAK7399488.1"/>
    <property type="molecule type" value="Genomic_DNA"/>
</dbReference>
<evidence type="ECO:0000313" key="3">
    <source>
        <dbReference type="Proteomes" id="UP001386955"/>
    </source>
</evidence>
<keyword evidence="1" id="KW-0812">Transmembrane</keyword>
<proteinExistence type="predicted"/>
<keyword evidence="1" id="KW-1133">Transmembrane helix</keyword>
<sequence length="190" mass="21478">MCTTKTLLHKHKAFHTTIFVNALPCCKHSNQSTSTVTSPPNPSPKNSQLTSPNFLRRLSQSVFLQNSTLALSVSKNILEGRRLNTIKNLLHYNEKVIDRNGEEEICNVDVCRGFRVCEEGAKRVFGGVCENVDGRRKKHETCTRWRLGSFLWTMICVSMITSSTLAVVVKHMEMTHKFVTFSTCFVNSIP</sequence>
<evidence type="ECO:0000313" key="2">
    <source>
        <dbReference type="EMBL" id="KAK7399488.1"/>
    </source>
</evidence>
<gene>
    <name evidence="2" type="ORF">VNO78_10672</name>
</gene>
<keyword evidence="1" id="KW-0472">Membrane</keyword>
<reference evidence="2 3" key="1">
    <citation type="submission" date="2024-01" db="EMBL/GenBank/DDBJ databases">
        <title>The genomes of 5 underutilized Papilionoideae crops provide insights into root nodulation and disease resistanc.</title>
        <authorList>
            <person name="Jiang F."/>
        </authorList>
    </citation>
    <scope>NUCLEOTIDE SEQUENCE [LARGE SCALE GENOMIC DNA]</scope>
    <source>
        <strain evidence="2">DUOXIRENSHENG_FW03</strain>
        <tissue evidence="2">Leaves</tissue>
    </source>
</reference>
<dbReference type="Proteomes" id="UP001386955">
    <property type="component" value="Unassembled WGS sequence"/>
</dbReference>
<organism evidence="2 3">
    <name type="scientific">Psophocarpus tetragonolobus</name>
    <name type="common">Winged bean</name>
    <name type="synonym">Dolichos tetragonolobus</name>
    <dbReference type="NCBI Taxonomy" id="3891"/>
    <lineage>
        <taxon>Eukaryota</taxon>
        <taxon>Viridiplantae</taxon>
        <taxon>Streptophyta</taxon>
        <taxon>Embryophyta</taxon>
        <taxon>Tracheophyta</taxon>
        <taxon>Spermatophyta</taxon>
        <taxon>Magnoliopsida</taxon>
        <taxon>eudicotyledons</taxon>
        <taxon>Gunneridae</taxon>
        <taxon>Pentapetalae</taxon>
        <taxon>rosids</taxon>
        <taxon>fabids</taxon>
        <taxon>Fabales</taxon>
        <taxon>Fabaceae</taxon>
        <taxon>Papilionoideae</taxon>
        <taxon>50 kb inversion clade</taxon>
        <taxon>NPAAA clade</taxon>
        <taxon>indigoferoid/millettioid clade</taxon>
        <taxon>Phaseoleae</taxon>
        <taxon>Psophocarpus</taxon>
    </lineage>
</organism>
<name>A0AAN9XMF7_PSOTE</name>
<protein>
    <submittedName>
        <fullName evidence="2">Uncharacterized protein</fullName>
    </submittedName>
</protein>
<accession>A0AAN9XMF7</accession>